<dbReference type="PROSITE" id="PS00092">
    <property type="entry name" value="N6_MTASE"/>
    <property type="match status" value="1"/>
</dbReference>
<dbReference type="AlphaFoldDB" id="A0A317CLP7"/>
<dbReference type="CDD" id="cd02440">
    <property type="entry name" value="AdoMet_MTases"/>
    <property type="match status" value="1"/>
</dbReference>
<protein>
    <recommendedName>
        <fullName evidence="4 8">Ribosomal RNA small subunit methyltransferase D</fullName>
        <ecNumber evidence="3 8">2.1.1.171</ecNumber>
    </recommendedName>
</protein>
<dbReference type="PIRSF" id="PIRSF004553">
    <property type="entry name" value="CHP00095"/>
    <property type="match status" value="1"/>
</dbReference>
<comment type="function">
    <text evidence="1 8">Specifically methylates the guanine in position 966 of 16S rRNA in the assembled 30S particle.</text>
</comment>
<dbReference type="InterPro" id="IPR004398">
    <property type="entry name" value="RNA_MeTrfase_RsmD"/>
</dbReference>
<accession>A0A317CLP7</accession>
<evidence type="ECO:0000256" key="8">
    <source>
        <dbReference type="PIRNR" id="PIRNR004553"/>
    </source>
</evidence>
<evidence type="ECO:0000313" key="9">
    <source>
        <dbReference type="EMBL" id="PWQ99448.1"/>
    </source>
</evidence>
<gene>
    <name evidence="9" type="primary">rsmD</name>
    <name evidence="9" type="ORF">DKW60_05380</name>
</gene>
<dbReference type="InterPro" id="IPR029063">
    <property type="entry name" value="SAM-dependent_MTases_sf"/>
</dbReference>
<evidence type="ECO:0000256" key="4">
    <source>
        <dbReference type="ARBA" id="ARBA00013682"/>
    </source>
</evidence>
<evidence type="ECO:0000256" key="5">
    <source>
        <dbReference type="ARBA" id="ARBA00022603"/>
    </source>
</evidence>
<keyword evidence="8" id="KW-0949">S-adenosyl-L-methionine</keyword>
<evidence type="ECO:0000256" key="6">
    <source>
        <dbReference type="ARBA" id="ARBA00022679"/>
    </source>
</evidence>
<evidence type="ECO:0000256" key="1">
    <source>
        <dbReference type="ARBA" id="ARBA00002649"/>
    </source>
</evidence>
<dbReference type="PANTHER" id="PTHR43542:SF1">
    <property type="entry name" value="METHYLTRANSFERASE"/>
    <property type="match status" value="1"/>
</dbReference>
<evidence type="ECO:0000256" key="3">
    <source>
        <dbReference type="ARBA" id="ARBA00012141"/>
    </source>
</evidence>
<comment type="caution">
    <text evidence="9">The sequence shown here is derived from an EMBL/GenBank/DDBJ whole genome shotgun (WGS) entry which is preliminary data.</text>
</comment>
<keyword evidence="8" id="KW-0698">rRNA processing</keyword>
<evidence type="ECO:0000256" key="2">
    <source>
        <dbReference type="ARBA" id="ARBA00005269"/>
    </source>
</evidence>
<evidence type="ECO:0000256" key="7">
    <source>
        <dbReference type="ARBA" id="ARBA00048326"/>
    </source>
</evidence>
<dbReference type="SUPFAM" id="SSF53335">
    <property type="entry name" value="S-adenosyl-L-methionine-dependent methyltransferases"/>
    <property type="match status" value="1"/>
</dbReference>
<dbReference type="Proteomes" id="UP000245539">
    <property type="component" value="Unassembled WGS sequence"/>
</dbReference>
<dbReference type="OrthoDB" id="9803017at2"/>
<name>A0A317CLP7_9GAMM</name>
<dbReference type="GO" id="GO:0052913">
    <property type="term" value="F:16S rRNA (guanine(966)-N(2))-methyltransferase activity"/>
    <property type="evidence" value="ECO:0007669"/>
    <property type="project" value="UniProtKB-EC"/>
</dbReference>
<dbReference type="PANTHER" id="PTHR43542">
    <property type="entry name" value="METHYLTRANSFERASE"/>
    <property type="match status" value="1"/>
</dbReference>
<comment type="similarity">
    <text evidence="2 8">Belongs to the methyltransferase superfamily. RsmD family.</text>
</comment>
<dbReference type="NCBIfam" id="TIGR00095">
    <property type="entry name" value="16S rRNA (guanine(966)-N(2))-methyltransferase RsmD"/>
    <property type="match status" value="1"/>
</dbReference>
<organism evidence="9 10">
    <name type="scientific">Leucothrix pacifica</name>
    <dbReference type="NCBI Taxonomy" id="1247513"/>
    <lineage>
        <taxon>Bacteria</taxon>
        <taxon>Pseudomonadati</taxon>
        <taxon>Pseudomonadota</taxon>
        <taxon>Gammaproteobacteria</taxon>
        <taxon>Thiotrichales</taxon>
        <taxon>Thiotrichaceae</taxon>
        <taxon>Leucothrix</taxon>
    </lineage>
</organism>
<dbReference type="EC" id="2.1.1.171" evidence="3 8"/>
<keyword evidence="10" id="KW-1185">Reference proteome</keyword>
<dbReference type="GO" id="GO:0003676">
    <property type="term" value="F:nucleic acid binding"/>
    <property type="evidence" value="ECO:0007669"/>
    <property type="project" value="InterPro"/>
</dbReference>
<evidence type="ECO:0000313" key="10">
    <source>
        <dbReference type="Proteomes" id="UP000245539"/>
    </source>
</evidence>
<proteinExistence type="inferred from homology"/>
<keyword evidence="6 8" id="KW-0808">Transferase</keyword>
<dbReference type="InterPro" id="IPR002052">
    <property type="entry name" value="DNA_methylase_N6_adenine_CS"/>
</dbReference>
<comment type="catalytic activity">
    <reaction evidence="7 8">
        <text>guanosine(966) in 16S rRNA + S-adenosyl-L-methionine = N(2)-methylguanosine(966) in 16S rRNA + S-adenosyl-L-homocysteine + H(+)</text>
        <dbReference type="Rhea" id="RHEA:23548"/>
        <dbReference type="Rhea" id="RHEA-COMP:10211"/>
        <dbReference type="Rhea" id="RHEA-COMP:10212"/>
        <dbReference type="ChEBI" id="CHEBI:15378"/>
        <dbReference type="ChEBI" id="CHEBI:57856"/>
        <dbReference type="ChEBI" id="CHEBI:59789"/>
        <dbReference type="ChEBI" id="CHEBI:74269"/>
        <dbReference type="ChEBI" id="CHEBI:74481"/>
        <dbReference type="EC" id="2.1.1.171"/>
    </reaction>
</comment>
<reference evidence="9 10" key="1">
    <citation type="submission" date="2018-05" db="EMBL/GenBank/DDBJ databases">
        <title>Leucothrix arctica sp. nov., isolated from Arctic seawater.</title>
        <authorList>
            <person name="Choi A."/>
            <person name="Baek K."/>
        </authorList>
    </citation>
    <scope>NUCLEOTIDE SEQUENCE [LARGE SCALE GENOMIC DNA]</scope>
    <source>
        <strain evidence="9 10">JCM 18388</strain>
    </source>
</reference>
<dbReference type="EMBL" id="QGKM01000010">
    <property type="protein sequence ID" value="PWQ99448.1"/>
    <property type="molecule type" value="Genomic_DNA"/>
</dbReference>
<dbReference type="Pfam" id="PF03602">
    <property type="entry name" value="Cons_hypoth95"/>
    <property type="match status" value="1"/>
</dbReference>
<sequence length="207" mass="23448">MRPLRALKRRKLSVAKGRKGGSRLRIIGGEWRSRQLPFVEVPGLRPTPDRVRETLFNWLQGDIVNARCLDLFAGSGAIAFEALSRRAAEVVLVEKHARAAQQLRDNLQLLEGQGESRAKVVNLDAMKYLQQSPEPFDLIFLDPPYRKGFLPLVLDQITDQGLLTDRGLIYLEHESEESFDWLDWNLEIKKQSKAGQVSGFLLEPGTT</sequence>
<keyword evidence="5 8" id="KW-0489">Methyltransferase</keyword>
<dbReference type="Gene3D" id="3.40.50.150">
    <property type="entry name" value="Vaccinia Virus protein VP39"/>
    <property type="match status" value="1"/>
</dbReference>